<dbReference type="InterPro" id="IPR008949">
    <property type="entry name" value="Isoprenoid_synthase_dom_sf"/>
</dbReference>
<evidence type="ECO:0000256" key="1">
    <source>
        <dbReference type="ARBA" id="ARBA00004684"/>
    </source>
</evidence>
<accession>A0A346Y1H0</accession>
<evidence type="ECO:0000256" key="3">
    <source>
        <dbReference type="SAM" id="MobiDB-lite"/>
    </source>
</evidence>
<feature type="region of interest" description="Disordered" evidence="3">
    <location>
        <begin position="325"/>
        <end position="370"/>
    </location>
</feature>
<gene>
    <name evidence="4" type="ORF">DVS28_a3644</name>
</gene>
<dbReference type="InterPro" id="IPR033904">
    <property type="entry name" value="Trans_IPPS_HH"/>
</dbReference>
<dbReference type="PANTHER" id="PTHR31480">
    <property type="entry name" value="BIFUNCTIONAL LYCOPENE CYCLASE/PHYTOENE SYNTHASE"/>
    <property type="match status" value="1"/>
</dbReference>
<dbReference type="GO" id="GO:0051996">
    <property type="term" value="F:squalene synthase [NAD(P)H] activity"/>
    <property type="evidence" value="ECO:0007669"/>
    <property type="project" value="InterPro"/>
</dbReference>
<dbReference type="EMBL" id="CP031165">
    <property type="protein sequence ID" value="AXV08317.1"/>
    <property type="molecule type" value="Genomic_DNA"/>
</dbReference>
<evidence type="ECO:0000313" key="4">
    <source>
        <dbReference type="EMBL" id="AXV08317.1"/>
    </source>
</evidence>
<dbReference type="SFLD" id="SFLDS00005">
    <property type="entry name" value="Isoprenoid_Synthase_Type_I"/>
    <property type="match status" value="1"/>
</dbReference>
<evidence type="ECO:0000256" key="2">
    <source>
        <dbReference type="ARBA" id="ARBA00022679"/>
    </source>
</evidence>
<keyword evidence="2" id="KW-0808">Transferase</keyword>
<reference evidence="4 5" key="1">
    <citation type="submission" date="2018-09" db="EMBL/GenBank/DDBJ databases">
        <title>Complete genome sequence of Euzebya sp. DY32-46 isolated from seawater of Pacific Ocean.</title>
        <authorList>
            <person name="Xu L."/>
            <person name="Wu Y.-H."/>
            <person name="Xu X.-W."/>
        </authorList>
    </citation>
    <scope>NUCLEOTIDE SEQUENCE [LARGE SCALE GENOMIC DNA]</scope>
    <source>
        <strain evidence="4 5">DY32-46</strain>
    </source>
</reference>
<dbReference type="GO" id="GO:0004311">
    <property type="term" value="F:geranylgeranyl diphosphate synthase activity"/>
    <property type="evidence" value="ECO:0007669"/>
    <property type="project" value="InterPro"/>
</dbReference>
<evidence type="ECO:0000313" key="5">
    <source>
        <dbReference type="Proteomes" id="UP000264006"/>
    </source>
</evidence>
<dbReference type="SUPFAM" id="SSF48576">
    <property type="entry name" value="Terpenoid synthases"/>
    <property type="match status" value="1"/>
</dbReference>
<dbReference type="SFLD" id="SFLDG01018">
    <property type="entry name" value="Squalene/Phytoene_Synthase_Lik"/>
    <property type="match status" value="1"/>
</dbReference>
<dbReference type="AlphaFoldDB" id="A0A346Y1H0"/>
<name>A0A346Y1H0_9ACTN</name>
<dbReference type="InterPro" id="IPR019845">
    <property type="entry name" value="Squalene/phytoene_synthase_CS"/>
</dbReference>
<dbReference type="PROSITE" id="PS01044">
    <property type="entry name" value="SQUALEN_PHYTOEN_SYN_1"/>
    <property type="match status" value="1"/>
</dbReference>
<dbReference type="SFLD" id="SFLDG01212">
    <property type="entry name" value="Phytoene_synthase_like"/>
    <property type="match status" value="1"/>
</dbReference>
<feature type="compositionally biased region" description="Basic and acidic residues" evidence="3">
    <location>
        <begin position="361"/>
        <end position="370"/>
    </location>
</feature>
<protein>
    <submittedName>
        <fullName evidence="4">Phytoene synthase</fullName>
    </submittedName>
</protein>
<dbReference type="InterPro" id="IPR044843">
    <property type="entry name" value="Trans_IPPS_bact-type"/>
</dbReference>
<dbReference type="PROSITE" id="PS01045">
    <property type="entry name" value="SQUALEN_PHYTOEN_SYN_2"/>
    <property type="match status" value="1"/>
</dbReference>
<dbReference type="InterPro" id="IPR002060">
    <property type="entry name" value="Squ/phyt_synthse"/>
</dbReference>
<dbReference type="KEGG" id="euz:DVS28_a3644"/>
<dbReference type="Gene3D" id="1.10.600.10">
    <property type="entry name" value="Farnesyl Diphosphate Synthase"/>
    <property type="match status" value="1"/>
</dbReference>
<keyword evidence="5" id="KW-1185">Reference proteome</keyword>
<dbReference type="Pfam" id="PF00494">
    <property type="entry name" value="SQS_PSY"/>
    <property type="match status" value="1"/>
</dbReference>
<dbReference type="UniPathway" id="UPA00799"/>
<dbReference type="CDD" id="cd00683">
    <property type="entry name" value="Trans_IPPS_HH"/>
    <property type="match status" value="1"/>
</dbReference>
<dbReference type="GO" id="GO:0016117">
    <property type="term" value="P:carotenoid biosynthetic process"/>
    <property type="evidence" value="ECO:0007669"/>
    <property type="project" value="UniProtKB-ARBA"/>
</dbReference>
<dbReference type="Proteomes" id="UP000264006">
    <property type="component" value="Chromosome"/>
</dbReference>
<comment type="pathway">
    <text evidence="1">Carotenoid biosynthesis; phytoene biosynthesis.</text>
</comment>
<proteinExistence type="predicted"/>
<sequence length="370" mass="40738">MSVAPAGAVPTAAVAGGYEHPTPSTLIVEETLAARGHTGGRIDLTASYEVCRRINAAHGRTYYTATRLLPAASRPHVHAIYAFARYADDLVDHLALDWDAEQRRAALEGWAAEFLADLERGDSEDPVCKATIHTVRTLGIDHGDLDAFLRSMAMDLTVTRYETYEDLLAYMHGSAAVIGSMMLPVLQPLTPAAREPAMTLGVAFQLTNFLRDVAEDLQRGRIYLPMEDLDRFGVTEEMMQARRVTPEIRHLLTFEIARTRRLYESARAGWGMLPSASARCVRTAHTLYERILDRIEAADHQVFDVRAVVPAWQKLGVAVRQMATPVPAPPPALPTTSTLDGRVPVIADRPRGQTTAGVRSSDVRPRPEPK</sequence>
<organism evidence="4 5">
    <name type="scientific">Euzebya pacifica</name>
    <dbReference type="NCBI Taxonomy" id="1608957"/>
    <lineage>
        <taxon>Bacteria</taxon>
        <taxon>Bacillati</taxon>
        <taxon>Actinomycetota</taxon>
        <taxon>Nitriliruptoria</taxon>
        <taxon>Euzebyales</taxon>
    </lineage>
</organism>